<protein>
    <submittedName>
        <fullName evidence="5">DH domain-containing protein</fullName>
    </submittedName>
</protein>
<accession>A0A1I8ICB9</accession>
<name>A0A1I8ICB9_9PLAT</name>
<feature type="compositionally biased region" description="Gly residues" evidence="2">
    <location>
        <begin position="388"/>
        <end position="412"/>
    </location>
</feature>
<dbReference type="SUPFAM" id="SSF50729">
    <property type="entry name" value="PH domain-like"/>
    <property type="match status" value="1"/>
</dbReference>
<dbReference type="GO" id="GO:0005085">
    <property type="term" value="F:guanyl-nucleotide exchange factor activity"/>
    <property type="evidence" value="ECO:0007669"/>
    <property type="project" value="UniProtKB-KW"/>
</dbReference>
<feature type="compositionally biased region" description="Basic and acidic residues" evidence="2">
    <location>
        <begin position="413"/>
        <end position="431"/>
    </location>
</feature>
<dbReference type="InterPro" id="IPR000219">
    <property type="entry name" value="DH_dom"/>
</dbReference>
<evidence type="ECO:0000313" key="4">
    <source>
        <dbReference type="Proteomes" id="UP000095280"/>
    </source>
</evidence>
<dbReference type="Gene3D" id="1.20.900.10">
    <property type="entry name" value="Dbl homology (DH) domain"/>
    <property type="match status" value="1"/>
</dbReference>
<dbReference type="PROSITE" id="PS50010">
    <property type="entry name" value="DH_2"/>
    <property type="match status" value="1"/>
</dbReference>
<dbReference type="WBParaSite" id="maker-uti_cns_0011402-snap-gene-0.3-mRNA-1">
    <property type="protein sequence ID" value="maker-uti_cns_0011402-snap-gene-0.3-mRNA-1"/>
    <property type="gene ID" value="maker-uti_cns_0011402-snap-gene-0.3"/>
</dbReference>
<dbReference type="GO" id="GO:0007411">
    <property type="term" value="P:axon guidance"/>
    <property type="evidence" value="ECO:0007669"/>
    <property type="project" value="TreeGrafter"/>
</dbReference>
<dbReference type="InterPro" id="IPR055251">
    <property type="entry name" value="SOS1_NGEF_PH"/>
</dbReference>
<evidence type="ECO:0000256" key="1">
    <source>
        <dbReference type="ARBA" id="ARBA00022658"/>
    </source>
</evidence>
<dbReference type="InterPro" id="IPR011993">
    <property type="entry name" value="PH-like_dom_sf"/>
</dbReference>
<sequence length="565" mass="61485">MLAAVATACNVAALEVASQPQPQAQLQSRLSILAKASELLILSAKRVLTRQHGDTPGGGAEKYIPLKDDPDAALPPDLAEKWSIIWGNWRRLLEGHEEILTKLKQAFQTDIDSVAGVFIAKERHMTSWYSKYCENHRKAQHIACEQHREFFEQVRQTLRDKEDMNSHLMSPVQRCMRYSLLVGTVIDKARKDGLEGRALSDWERMRDIMRELPLKTESIMEASRIDNLEPGIRITALGQMRTKGVVRLGVLPGPYNPSSNPPPSQLKFEQRKIFLFDQMMLVTEAKKSGKAKTASDQFSGLQTIYIYRSKVKMNNMRHFSAYKFPEASGESSGQLFCVADTTPGANVVYVFDPVDADTRAQWVAELRQMEQQQQDFLKVLQNPVMASGGAGDQASGGGGAAGGGPGGSGGVDSGRKSVKDKTKTEGKRIRPVENVTAGEAELHHPVAQEPPLRDSGAGSGTSAAATAAASSASSSRPQSSRERKNSCPDVQDAMGPEGAASCSSGHHLRSSAGKASARTFGPPHRPRPRAPVVKAFDLRMSPNSLIMLGVAEPNSVVIVFDFTIL</sequence>
<dbReference type="SUPFAM" id="SSF48065">
    <property type="entry name" value="DBL homology domain (DH-domain)"/>
    <property type="match status" value="1"/>
</dbReference>
<keyword evidence="4" id="KW-1185">Reference proteome</keyword>
<proteinExistence type="predicted"/>
<reference evidence="5" key="1">
    <citation type="submission" date="2016-11" db="UniProtKB">
        <authorList>
            <consortium name="WormBaseParasite"/>
        </authorList>
    </citation>
    <scope>IDENTIFICATION</scope>
</reference>
<feature type="compositionally biased region" description="Low complexity" evidence="2">
    <location>
        <begin position="460"/>
        <end position="475"/>
    </location>
</feature>
<dbReference type="Pfam" id="PF22697">
    <property type="entry name" value="SOS1_NGEF_PH"/>
    <property type="match status" value="1"/>
</dbReference>
<dbReference type="GO" id="GO:0019898">
    <property type="term" value="C:extrinsic component of membrane"/>
    <property type="evidence" value="ECO:0007669"/>
    <property type="project" value="TreeGrafter"/>
</dbReference>
<organism evidence="4 5">
    <name type="scientific">Macrostomum lignano</name>
    <dbReference type="NCBI Taxonomy" id="282301"/>
    <lineage>
        <taxon>Eukaryota</taxon>
        <taxon>Metazoa</taxon>
        <taxon>Spiralia</taxon>
        <taxon>Lophotrochozoa</taxon>
        <taxon>Platyhelminthes</taxon>
        <taxon>Rhabditophora</taxon>
        <taxon>Macrostomorpha</taxon>
        <taxon>Macrostomida</taxon>
        <taxon>Macrostomidae</taxon>
        <taxon>Macrostomum</taxon>
    </lineage>
</organism>
<dbReference type="AlphaFoldDB" id="A0A1I8ICB9"/>
<evidence type="ECO:0000313" key="5">
    <source>
        <dbReference type="WBParaSite" id="maker-uti_cns_0011402-snap-gene-0.3-mRNA-1"/>
    </source>
</evidence>
<dbReference type="InterPro" id="IPR035899">
    <property type="entry name" value="DBL_dom_sf"/>
</dbReference>
<dbReference type="PANTHER" id="PTHR22826:SF106">
    <property type="entry name" value="TRIO, ISOFORM A"/>
    <property type="match status" value="1"/>
</dbReference>
<dbReference type="Proteomes" id="UP000095280">
    <property type="component" value="Unplaced"/>
</dbReference>
<dbReference type="PANTHER" id="PTHR22826">
    <property type="entry name" value="RHO GUANINE EXCHANGE FACTOR-RELATED"/>
    <property type="match status" value="1"/>
</dbReference>
<evidence type="ECO:0000259" key="3">
    <source>
        <dbReference type="PROSITE" id="PS50010"/>
    </source>
</evidence>
<evidence type="ECO:0000256" key="2">
    <source>
        <dbReference type="SAM" id="MobiDB-lite"/>
    </source>
</evidence>
<dbReference type="Gene3D" id="2.30.29.30">
    <property type="entry name" value="Pleckstrin-homology domain (PH domain)/Phosphotyrosine-binding domain (PTB)"/>
    <property type="match status" value="1"/>
</dbReference>
<dbReference type="Pfam" id="PF00621">
    <property type="entry name" value="RhoGEF"/>
    <property type="match status" value="1"/>
</dbReference>
<feature type="domain" description="DH" evidence="3">
    <location>
        <begin position="65"/>
        <end position="222"/>
    </location>
</feature>
<feature type="region of interest" description="Disordered" evidence="2">
    <location>
        <begin position="388"/>
        <end position="529"/>
    </location>
</feature>
<keyword evidence="1" id="KW-0344">Guanine-nucleotide releasing factor</keyword>
<dbReference type="InterPro" id="IPR051336">
    <property type="entry name" value="RhoGEF_Guanine_NuclExch_SF"/>
</dbReference>
<dbReference type="GO" id="GO:0005737">
    <property type="term" value="C:cytoplasm"/>
    <property type="evidence" value="ECO:0007669"/>
    <property type="project" value="TreeGrafter"/>
</dbReference>